<gene>
    <name evidence="2" type="ORF">Fuma_01556</name>
</gene>
<dbReference type="SUPFAM" id="SSF53474">
    <property type="entry name" value="alpha/beta-Hydrolases"/>
    <property type="match status" value="1"/>
</dbReference>
<protein>
    <submittedName>
        <fullName evidence="2">Poly(3-hydroxybutyrate) depolymerase</fullName>
    </submittedName>
</protein>
<dbReference type="PANTHER" id="PTHR43037:SF1">
    <property type="entry name" value="BLL1128 PROTEIN"/>
    <property type="match status" value="1"/>
</dbReference>
<evidence type="ECO:0000313" key="3">
    <source>
        <dbReference type="Proteomes" id="UP000187735"/>
    </source>
</evidence>
<dbReference type="Gene3D" id="3.40.50.1820">
    <property type="entry name" value="alpha/beta hydrolase"/>
    <property type="match status" value="1"/>
</dbReference>
<proteinExistence type="predicted"/>
<keyword evidence="1" id="KW-0732">Signal</keyword>
<dbReference type="STRING" id="1891926.Fuma_01556"/>
<organism evidence="2 3">
    <name type="scientific">Fuerstiella marisgermanici</name>
    <dbReference type="NCBI Taxonomy" id="1891926"/>
    <lineage>
        <taxon>Bacteria</taxon>
        <taxon>Pseudomonadati</taxon>
        <taxon>Planctomycetota</taxon>
        <taxon>Planctomycetia</taxon>
        <taxon>Planctomycetales</taxon>
        <taxon>Planctomycetaceae</taxon>
        <taxon>Fuerstiella</taxon>
    </lineage>
</organism>
<dbReference type="KEGG" id="fmr:Fuma_01556"/>
<dbReference type="PANTHER" id="PTHR43037">
    <property type="entry name" value="UNNAMED PRODUCT-RELATED"/>
    <property type="match status" value="1"/>
</dbReference>
<evidence type="ECO:0000313" key="2">
    <source>
        <dbReference type="EMBL" id="APZ91955.1"/>
    </source>
</evidence>
<dbReference type="RefSeq" id="WP_077023633.1">
    <property type="nucleotide sequence ID" value="NZ_CP017641.1"/>
</dbReference>
<keyword evidence="3" id="KW-1185">Reference proteome</keyword>
<name>A0A1P8WD06_9PLAN</name>
<dbReference type="AlphaFoldDB" id="A0A1P8WD06"/>
<dbReference type="Proteomes" id="UP000187735">
    <property type="component" value="Chromosome"/>
</dbReference>
<reference evidence="2 3" key="1">
    <citation type="journal article" date="2016" name="Front. Microbiol.">
        <title>Fuerstia marisgermanicae gen. nov., sp. nov., an Unusual Member of the Phylum Planctomycetes from the German Wadden Sea.</title>
        <authorList>
            <person name="Kohn T."/>
            <person name="Heuer A."/>
            <person name="Jogler M."/>
            <person name="Vollmers J."/>
            <person name="Boedeker C."/>
            <person name="Bunk B."/>
            <person name="Rast P."/>
            <person name="Borchert D."/>
            <person name="Glockner I."/>
            <person name="Freese H.M."/>
            <person name="Klenk H.P."/>
            <person name="Overmann J."/>
            <person name="Kaster A.K."/>
            <person name="Rohde M."/>
            <person name="Wiegand S."/>
            <person name="Jogler C."/>
        </authorList>
    </citation>
    <scope>NUCLEOTIDE SEQUENCE [LARGE SCALE GENOMIC DNA]</scope>
    <source>
        <strain evidence="2 3">NH11</strain>
    </source>
</reference>
<evidence type="ECO:0000256" key="1">
    <source>
        <dbReference type="ARBA" id="ARBA00022729"/>
    </source>
</evidence>
<dbReference type="OrthoDB" id="9764953at2"/>
<dbReference type="InterPro" id="IPR029058">
    <property type="entry name" value="AB_hydrolase_fold"/>
</dbReference>
<dbReference type="InterPro" id="IPR050955">
    <property type="entry name" value="Plant_Biomass_Hydrol_Est"/>
</dbReference>
<sequence>MTDSRFRFGRSGTFATALFVLICVGKVRASEAEFRELVVERTFTETSQYRCLISVPDEYEANDNRRWPLVMFLHGGGNPKLESLKASIRGLASLPAIVVAPICPPSKYGDRYTNWNWLQLGDVVRRMGKDYRIDEDRRSVIGFSHGGSGAWELPSFEDKLFTKCVVIAGVCHPWSLRHYPKIKVWVFVGAKDYMRKEQQETVTSAKRFKVDVVETVWEGADHSGIFKNAMSYQRMLDWLVKDEDLRVIRPDVSDSIAK</sequence>
<accession>A0A1P8WD06</accession>
<dbReference type="EMBL" id="CP017641">
    <property type="protein sequence ID" value="APZ91955.1"/>
    <property type="molecule type" value="Genomic_DNA"/>
</dbReference>